<dbReference type="PANTHER" id="PTHR36437">
    <property type="entry name" value="GLYOXALASE/BLEOMYCIN RESISTANCE PROTEIN/DIOXYGENASE"/>
    <property type="match status" value="1"/>
</dbReference>
<dbReference type="Proteomes" id="UP000188243">
    <property type="component" value="Chromosome"/>
</dbReference>
<dbReference type="KEGG" id="paln:B0W48_09700"/>
<proteinExistence type="predicted"/>
<evidence type="ECO:0000259" key="1">
    <source>
        <dbReference type="PROSITE" id="PS51819"/>
    </source>
</evidence>
<reference evidence="2 3" key="1">
    <citation type="submission" date="2017-02" db="EMBL/GenBank/DDBJ databases">
        <title>Complete genome sequence of the cold-active Pseudoalteromonas aliena strain EH1 isolated from Arctic seawater.</title>
        <authorList>
            <person name="Kim E."/>
            <person name="Heo E."/>
            <person name="Kim H."/>
            <person name="Kim D."/>
        </authorList>
    </citation>
    <scope>NUCLEOTIDE SEQUENCE [LARGE SCALE GENOMIC DNA]</scope>
    <source>
        <strain evidence="2 3">EH1</strain>
    </source>
</reference>
<dbReference type="InterPro" id="IPR004360">
    <property type="entry name" value="Glyas_Fos-R_dOase_dom"/>
</dbReference>
<dbReference type="Gene3D" id="3.10.180.10">
    <property type="entry name" value="2,3-Dihydroxybiphenyl 1,2-Dioxygenase, domain 1"/>
    <property type="match status" value="1"/>
</dbReference>
<gene>
    <name evidence="2" type="ORF">B0W48_09700</name>
</gene>
<protein>
    <submittedName>
        <fullName evidence="2">Glyoxalase</fullName>
    </submittedName>
</protein>
<sequence length="138" mass="15556">MTSVQQHISSIALVVKDYDEAIKFYTQKLNFELVEDTNLGGGKRWVLISPPNSNAASSKGANLLLAKATTPEQISAIGNQTGGRVFLFLHTNDFWRDYNLMLSKDVIFNEEPRVEPYGTVVVFEDLYGTKWDLLQLNK</sequence>
<evidence type="ECO:0000313" key="2">
    <source>
        <dbReference type="EMBL" id="AQQ00038.1"/>
    </source>
</evidence>
<dbReference type="PROSITE" id="PS51819">
    <property type="entry name" value="VOC"/>
    <property type="match status" value="1"/>
</dbReference>
<dbReference type="RefSeq" id="WP_077536754.1">
    <property type="nucleotide sequence ID" value="NZ_CANLYY010000028.1"/>
</dbReference>
<evidence type="ECO:0000313" key="3">
    <source>
        <dbReference type="Proteomes" id="UP000188243"/>
    </source>
</evidence>
<dbReference type="AlphaFoldDB" id="A0A1Q2GY86"/>
<feature type="domain" description="VOC" evidence="1">
    <location>
        <begin position="7"/>
        <end position="136"/>
    </location>
</feature>
<organism evidence="2 3">
    <name type="scientific">Pseudoalteromonas aliena</name>
    <dbReference type="NCBI Taxonomy" id="247523"/>
    <lineage>
        <taxon>Bacteria</taxon>
        <taxon>Pseudomonadati</taxon>
        <taxon>Pseudomonadota</taxon>
        <taxon>Gammaproteobacteria</taxon>
        <taxon>Alteromonadales</taxon>
        <taxon>Pseudoalteromonadaceae</taxon>
        <taxon>Pseudoalteromonas</taxon>
    </lineage>
</organism>
<dbReference type="InterPro" id="IPR029068">
    <property type="entry name" value="Glyas_Bleomycin-R_OHBP_Dase"/>
</dbReference>
<dbReference type="SUPFAM" id="SSF54593">
    <property type="entry name" value="Glyoxalase/Bleomycin resistance protein/Dihydroxybiphenyl dioxygenase"/>
    <property type="match status" value="1"/>
</dbReference>
<accession>A0A1Q2GY86</accession>
<dbReference type="PANTHER" id="PTHR36437:SF2">
    <property type="entry name" value="GLYOXALASE_BLEOMYCIN RESISTANCE PROTEIN_DIOXYGENASE"/>
    <property type="match status" value="1"/>
</dbReference>
<dbReference type="STRING" id="247523.B0W48_09700"/>
<dbReference type="Pfam" id="PF00903">
    <property type="entry name" value="Glyoxalase"/>
    <property type="match status" value="1"/>
</dbReference>
<dbReference type="InterPro" id="IPR037523">
    <property type="entry name" value="VOC_core"/>
</dbReference>
<dbReference type="EMBL" id="CP019628">
    <property type="protein sequence ID" value="AQQ00038.1"/>
    <property type="molecule type" value="Genomic_DNA"/>
</dbReference>
<name>A0A1Q2GY86_9GAMM</name>